<dbReference type="InterPro" id="IPR036028">
    <property type="entry name" value="SH3-like_dom_sf"/>
</dbReference>
<comment type="similarity">
    <text evidence="2">Belongs to the SLC29A/ENT transporter (TC 2.A.57) family.</text>
</comment>
<dbReference type="PANTHER" id="PTHR10332:SF80">
    <property type="entry name" value="EQUILIBRATIVE NUCLEOSIDE TRANSPORTER 2, ISOFORM A"/>
    <property type="match status" value="1"/>
</dbReference>
<dbReference type="Pfam" id="PF01733">
    <property type="entry name" value="Nucleoside_tran"/>
    <property type="match status" value="1"/>
</dbReference>
<dbReference type="PANTHER" id="PTHR10332">
    <property type="entry name" value="EQUILIBRATIVE NUCLEOSIDE TRANSPORTER"/>
    <property type="match status" value="1"/>
</dbReference>
<feature type="transmembrane region" description="Helical" evidence="10">
    <location>
        <begin position="65"/>
        <end position="89"/>
    </location>
</feature>
<dbReference type="PROSITE" id="PS50002">
    <property type="entry name" value="SH3"/>
    <property type="match status" value="1"/>
</dbReference>
<dbReference type="AlphaFoldDB" id="A0A915MAN6"/>
<feature type="region of interest" description="Disordered" evidence="9">
    <location>
        <begin position="630"/>
        <end position="657"/>
    </location>
</feature>
<evidence type="ECO:0000256" key="5">
    <source>
        <dbReference type="ARBA" id="ARBA00022692"/>
    </source>
</evidence>
<keyword evidence="7 10" id="KW-0472">Membrane</keyword>
<feature type="transmembrane region" description="Helical" evidence="10">
    <location>
        <begin position="313"/>
        <end position="336"/>
    </location>
</feature>
<feature type="transmembrane region" description="Helical" evidence="10">
    <location>
        <begin position="348"/>
        <end position="370"/>
    </location>
</feature>
<reference evidence="13" key="1">
    <citation type="submission" date="2022-11" db="UniProtKB">
        <authorList>
            <consortium name="WormBaseParasite"/>
        </authorList>
    </citation>
    <scope>IDENTIFICATION</scope>
</reference>
<dbReference type="InterPro" id="IPR001452">
    <property type="entry name" value="SH3_domain"/>
</dbReference>
<dbReference type="Proteomes" id="UP000887561">
    <property type="component" value="Unplaced"/>
</dbReference>
<feature type="domain" description="SH3" evidence="11">
    <location>
        <begin position="695"/>
        <end position="757"/>
    </location>
</feature>
<dbReference type="WBParaSite" id="scaffold3486_cov238.g6728">
    <property type="protein sequence ID" value="scaffold3486_cov238.g6728"/>
    <property type="gene ID" value="scaffold3486_cov238.g6728"/>
</dbReference>
<sequence length="757" mass="86634">MENEINRREQNSSSLNDSEFPTATDPLLKQPNNSSDQNATDGTLAHSGPIQMNGGHAIQSDRLNIVYMIFLLHGVGVLLPWNTFLTIGYDYFVSYKLNGTDQNTEYRLNFFTRIGIRLSASIYFGLALLTVIACGFSFRLLTKNKFYKFHVRKAVKSRATSCTDVLHEGEDICGNNSERKPSTPNPSLATYYAIFKESWRGLFNVWIIFFTTLAIFPSVLLKIELYPPGRTFDIFIYGDWTTSRMLFRQLTVFLNFNLFATIGSWIASYIQWPSTKSLTIPVVARLAFIPLFLACNYQTGTEPRNFVLIKDEWSFVILITFMSITHGYWSSLAMMYAPRQVDQSKSQIVGMMSGFFLVFGIASGIAFTFVEPHIVDLFDFNRNHYLYTASLYALAFSSSTAEQNARECTKQLEKITEAMKTIYANQTEWMDHYTEMTNTITGNCEDEKQRLKSLRDEFIKREKKLNKAVNSGKKMPSELENFYESEMTIARNHQISSVKERNGLRHQRVNSHTLFQEDKRLSILNENEADAHSDPSTIPQITGQQGLFRPIPVLPMNQQKFRHSLVETYSNHINNDLIYWERQNVSDENQPKRLQVQGKTREGSQLQKFYWDGPSRSEELNELERETYGKLNERQFSRKPHNSQVTALSDKRNDPGKSMVVGNGGNIAHNHSRTQSSESMTSSTIATTPIFSPTDYNRLLECTTPYEAQGDNRDTQLSLGLGERILLMKSGTRGWVLGRSEDGSRQGWFPAKYLKLV</sequence>
<dbReference type="GO" id="GO:0005337">
    <property type="term" value="F:nucleoside transmembrane transporter activity"/>
    <property type="evidence" value="ECO:0007669"/>
    <property type="project" value="InterPro"/>
</dbReference>
<evidence type="ECO:0000256" key="6">
    <source>
        <dbReference type="ARBA" id="ARBA00022989"/>
    </source>
</evidence>
<dbReference type="GO" id="GO:0005886">
    <property type="term" value="C:plasma membrane"/>
    <property type="evidence" value="ECO:0007669"/>
    <property type="project" value="TreeGrafter"/>
</dbReference>
<evidence type="ECO:0000256" key="9">
    <source>
        <dbReference type="SAM" id="MobiDB-lite"/>
    </source>
</evidence>
<dbReference type="Gene3D" id="2.30.30.40">
    <property type="entry name" value="SH3 Domains"/>
    <property type="match status" value="1"/>
</dbReference>
<evidence type="ECO:0000256" key="10">
    <source>
        <dbReference type="SAM" id="Phobius"/>
    </source>
</evidence>
<protein>
    <submittedName>
        <fullName evidence="13">SH3 domain-containing protein</fullName>
    </submittedName>
</protein>
<keyword evidence="3 8" id="KW-0728">SH3 domain</keyword>
<evidence type="ECO:0000313" key="12">
    <source>
        <dbReference type="Proteomes" id="UP000887561"/>
    </source>
</evidence>
<feature type="transmembrane region" description="Helical" evidence="10">
    <location>
        <begin position="120"/>
        <end position="142"/>
    </location>
</feature>
<keyword evidence="4" id="KW-0813">Transport</keyword>
<feature type="transmembrane region" description="Helical" evidence="10">
    <location>
        <begin position="250"/>
        <end position="270"/>
    </location>
</feature>
<keyword evidence="6 10" id="KW-1133">Transmembrane helix</keyword>
<evidence type="ECO:0000256" key="7">
    <source>
        <dbReference type="ARBA" id="ARBA00023136"/>
    </source>
</evidence>
<name>A0A915MAN6_MELJA</name>
<proteinExistence type="inferred from homology"/>
<accession>A0A915MAN6</accession>
<evidence type="ECO:0000256" key="3">
    <source>
        <dbReference type="ARBA" id="ARBA00022443"/>
    </source>
</evidence>
<keyword evidence="5 10" id="KW-0812">Transmembrane</keyword>
<feature type="transmembrane region" description="Helical" evidence="10">
    <location>
        <begin position="201"/>
        <end position="221"/>
    </location>
</feature>
<feature type="region of interest" description="Disordered" evidence="9">
    <location>
        <begin position="1"/>
        <end position="46"/>
    </location>
</feature>
<evidence type="ECO:0000256" key="2">
    <source>
        <dbReference type="ARBA" id="ARBA00007965"/>
    </source>
</evidence>
<evidence type="ECO:0000256" key="8">
    <source>
        <dbReference type="PROSITE-ProRule" id="PRU00192"/>
    </source>
</evidence>
<keyword evidence="12" id="KW-1185">Reference proteome</keyword>
<evidence type="ECO:0000256" key="1">
    <source>
        <dbReference type="ARBA" id="ARBA00004141"/>
    </source>
</evidence>
<dbReference type="SUPFAM" id="SSF50044">
    <property type="entry name" value="SH3-domain"/>
    <property type="match status" value="1"/>
</dbReference>
<comment type="subcellular location">
    <subcellularLocation>
        <location evidence="1">Membrane</location>
        <topology evidence="1">Multi-pass membrane protein</topology>
    </subcellularLocation>
</comment>
<evidence type="ECO:0000259" key="11">
    <source>
        <dbReference type="PROSITE" id="PS50002"/>
    </source>
</evidence>
<dbReference type="InterPro" id="IPR002259">
    <property type="entry name" value="Eqnu_transpt"/>
</dbReference>
<organism evidence="12 13">
    <name type="scientific">Meloidogyne javanica</name>
    <name type="common">Root-knot nematode worm</name>
    <dbReference type="NCBI Taxonomy" id="6303"/>
    <lineage>
        <taxon>Eukaryota</taxon>
        <taxon>Metazoa</taxon>
        <taxon>Ecdysozoa</taxon>
        <taxon>Nematoda</taxon>
        <taxon>Chromadorea</taxon>
        <taxon>Rhabditida</taxon>
        <taxon>Tylenchina</taxon>
        <taxon>Tylenchomorpha</taxon>
        <taxon>Tylenchoidea</taxon>
        <taxon>Meloidogynidae</taxon>
        <taxon>Meloidogyninae</taxon>
        <taxon>Meloidogyne</taxon>
        <taxon>Meloidogyne incognita group</taxon>
    </lineage>
</organism>
<feature type="compositionally biased region" description="Polar residues" evidence="9">
    <location>
        <begin position="30"/>
        <end position="41"/>
    </location>
</feature>
<feature type="transmembrane region" description="Helical" evidence="10">
    <location>
        <begin position="282"/>
        <end position="301"/>
    </location>
</feature>
<evidence type="ECO:0000256" key="4">
    <source>
        <dbReference type="ARBA" id="ARBA00022448"/>
    </source>
</evidence>
<dbReference type="PRINTS" id="PR01130">
    <property type="entry name" value="DERENTRNSPRT"/>
</dbReference>
<feature type="compositionally biased region" description="Polar residues" evidence="9">
    <location>
        <begin position="11"/>
        <end position="21"/>
    </location>
</feature>
<feature type="compositionally biased region" description="Basic and acidic residues" evidence="9">
    <location>
        <begin position="1"/>
        <end position="10"/>
    </location>
</feature>
<evidence type="ECO:0000313" key="13">
    <source>
        <dbReference type="WBParaSite" id="scaffold3486_cov238.g6728"/>
    </source>
</evidence>